<feature type="transmembrane region" description="Helical" evidence="1">
    <location>
        <begin position="104"/>
        <end position="123"/>
    </location>
</feature>
<dbReference type="AlphaFoldDB" id="A0A4Y9T4M5"/>
<keyword evidence="1" id="KW-0472">Membrane</keyword>
<dbReference type="EMBL" id="SPUM01000023">
    <property type="protein sequence ID" value="TFW34660.1"/>
    <property type="molecule type" value="Genomic_DNA"/>
</dbReference>
<feature type="transmembrane region" description="Helical" evidence="1">
    <location>
        <begin position="187"/>
        <end position="206"/>
    </location>
</feature>
<feature type="transmembrane region" description="Helical" evidence="1">
    <location>
        <begin position="74"/>
        <end position="92"/>
    </location>
</feature>
<dbReference type="OrthoDB" id="21325at2"/>
<feature type="transmembrane region" description="Helical" evidence="1">
    <location>
        <begin position="6"/>
        <end position="25"/>
    </location>
</feature>
<feature type="transmembrane region" description="Helical" evidence="1">
    <location>
        <begin position="135"/>
        <end position="153"/>
    </location>
</feature>
<reference evidence="2 3" key="1">
    <citation type="submission" date="2019-03" db="EMBL/GenBank/DDBJ databases">
        <title>Draft genome of Massilia hortus sp. nov., a novel bacterial species of the Oxalobacteraceae family.</title>
        <authorList>
            <person name="Peta V."/>
            <person name="Raths R."/>
            <person name="Bucking H."/>
        </authorList>
    </citation>
    <scope>NUCLEOTIDE SEQUENCE [LARGE SCALE GENOMIC DNA]</scope>
    <source>
        <strain evidence="2 3">ONC3</strain>
    </source>
</reference>
<keyword evidence="3" id="KW-1185">Reference proteome</keyword>
<evidence type="ECO:0000313" key="2">
    <source>
        <dbReference type="EMBL" id="TFW34660.1"/>
    </source>
</evidence>
<keyword evidence="1" id="KW-1133">Transmembrane helix</keyword>
<comment type="caution">
    <text evidence="2">The sequence shown here is derived from an EMBL/GenBank/DDBJ whole genome shotgun (WGS) entry which is preliminary data.</text>
</comment>
<proteinExistence type="predicted"/>
<gene>
    <name evidence="2" type="ORF">E4O92_03620</name>
</gene>
<sequence length="238" mass="25738">MPPPSVRAFLGSLVLAFAHLLAPLLERLPKRYVVPLGSFAGGAGLAYVFLYLLYELAKYGAPKIHQLIPVGPEPLETLFILLLCALLAHYLLQMWLEERAGIDYVYGGLAMTFIVYNFLAGVGLMEVAQSGEGGLLLYVAALALHLLFNDLLLSHLGAHTHHWRWRFGLAAAPLIGCAFAVKGVLSLGMQYAMLAVIAGGTIIDVLRRELPSANAVRVVPFIAGALLYGALIIANWSF</sequence>
<evidence type="ECO:0000313" key="3">
    <source>
        <dbReference type="Proteomes" id="UP000297258"/>
    </source>
</evidence>
<feature type="transmembrane region" description="Helical" evidence="1">
    <location>
        <begin position="32"/>
        <end position="54"/>
    </location>
</feature>
<protein>
    <submittedName>
        <fullName evidence="2">Uncharacterized protein</fullName>
    </submittedName>
</protein>
<feature type="transmembrane region" description="Helical" evidence="1">
    <location>
        <begin position="218"/>
        <end position="237"/>
    </location>
</feature>
<dbReference type="Proteomes" id="UP000297258">
    <property type="component" value="Unassembled WGS sequence"/>
</dbReference>
<keyword evidence="1" id="KW-0812">Transmembrane</keyword>
<dbReference type="RefSeq" id="WP_135188387.1">
    <property type="nucleotide sequence ID" value="NZ_SPUM01000023.1"/>
</dbReference>
<evidence type="ECO:0000256" key="1">
    <source>
        <dbReference type="SAM" id="Phobius"/>
    </source>
</evidence>
<accession>A0A4Y9T4M5</accession>
<name>A0A4Y9T4M5_9BURK</name>
<organism evidence="2 3">
    <name type="scientific">Massilia horti</name>
    <dbReference type="NCBI Taxonomy" id="2562153"/>
    <lineage>
        <taxon>Bacteria</taxon>
        <taxon>Pseudomonadati</taxon>
        <taxon>Pseudomonadota</taxon>
        <taxon>Betaproteobacteria</taxon>
        <taxon>Burkholderiales</taxon>
        <taxon>Oxalobacteraceae</taxon>
        <taxon>Telluria group</taxon>
        <taxon>Massilia</taxon>
    </lineage>
</organism>